<evidence type="ECO:0000313" key="2">
    <source>
        <dbReference type="EMBL" id="SEL34145.1"/>
    </source>
</evidence>
<protein>
    <submittedName>
        <fullName evidence="2">Uncharacterized protein</fullName>
    </submittedName>
</protein>
<keyword evidence="1" id="KW-0812">Transmembrane</keyword>
<dbReference type="AlphaFoldDB" id="A0A1H7PFS4"/>
<evidence type="ECO:0000313" key="3">
    <source>
        <dbReference type="Proteomes" id="UP000186015"/>
    </source>
</evidence>
<dbReference type="Proteomes" id="UP000186015">
    <property type="component" value="Unassembled WGS sequence"/>
</dbReference>
<evidence type="ECO:0000256" key="1">
    <source>
        <dbReference type="SAM" id="Phobius"/>
    </source>
</evidence>
<gene>
    <name evidence="2" type="ORF">SAMN05216469_12113</name>
</gene>
<dbReference type="RefSeq" id="WP_074835727.1">
    <property type="nucleotide sequence ID" value="NZ_FOAT01000021.1"/>
</dbReference>
<feature type="transmembrane region" description="Helical" evidence="1">
    <location>
        <begin position="221"/>
        <end position="240"/>
    </location>
</feature>
<accession>A0A1H7PFS4</accession>
<name>A0A1H7PFS4_RUMAL</name>
<keyword evidence="1" id="KW-0472">Membrane</keyword>
<dbReference type="OrthoDB" id="1817922at2"/>
<feature type="transmembrane region" description="Helical" evidence="1">
    <location>
        <begin position="190"/>
        <end position="209"/>
    </location>
</feature>
<feature type="transmembrane region" description="Helical" evidence="1">
    <location>
        <begin position="273"/>
        <end position="296"/>
    </location>
</feature>
<proteinExistence type="predicted"/>
<keyword evidence="1" id="KW-1133">Transmembrane helix</keyword>
<sequence>MERGRDKGMKRLYHYRPMLTLAIFASLFAVLTEALIFCSTMVFNTDYYVWTISNSGSDKALYDEIDAYLGQYSGPTGVPKEVYTKSLNEEKVSSTAKKLTRNSLEYMFGRSLAKPEVDYDFTEFENDVTEYFEKDADEHKIEKDKKFYSDIDYTLDIAEKKITSTFDVFMAKKLATSSSSSVFRKIVPELSLGIGICVVVLAVLLGLMFYIDRHHPFDMPYWFGTIFFACGALFLIPSIFCRFTGYFDGLFMEDQSIYYAITGAIYGVTDRLILVNGILLGLGIVLIIFAQVIHIFRVREAKLYSHEHHHA</sequence>
<reference evidence="2 3" key="1">
    <citation type="submission" date="2016-10" db="EMBL/GenBank/DDBJ databases">
        <authorList>
            <person name="de Groot N.N."/>
        </authorList>
    </citation>
    <scope>NUCLEOTIDE SEQUENCE [LARGE SCALE GENOMIC DNA]</scope>
    <source>
        <strain evidence="2 3">KH2T6</strain>
    </source>
</reference>
<organism evidence="2 3">
    <name type="scientific">Ruminococcus albus</name>
    <dbReference type="NCBI Taxonomy" id="1264"/>
    <lineage>
        <taxon>Bacteria</taxon>
        <taxon>Bacillati</taxon>
        <taxon>Bacillota</taxon>
        <taxon>Clostridia</taxon>
        <taxon>Eubacteriales</taxon>
        <taxon>Oscillospiraceae</taxon>
        <taxon>Ruminococcus</taxon>
    </lineage>
</organism>
<dbReference type="EMBL" id="FOAT01000021">
    <property type="protein sequence ID" value="SEL34145.1"/>
    <property type="molecule type" value="Genomic_DNA"/>
</dbReference>